<evidence type="ECO:0000256" key="4">
    <source>
        <dbReference type="ARBA" id="ARBA00022553"/>
    </source>
</evidence>
<evidence type="ECO:0000256" key="6">
    <source>
        <dbReference type="ARBA" id="ARBA00022777"/>
    </source>
</evidence>
<dbReference type="RefSeq" id="WP_116538545.1">
    <property type="nucleotide sequence ID" value="NZ_QDFT01000064.1"/>
</dbReference>
<organism evidence="11 12">
    <name type="scientific">Microbacterium testaceum</name>
    <name type="common">Aureobacterium testaceum</name>
    <name type="synonym">Brevibacterium testaceum</name>
    <dbReference type="NCBI Taxonomy" id="2033"/>
    <lineage>
        <taxon>Bacteria</taxon>
        <taxon>Bacillati</taxon>
        <taxon>Actinomycetota</taxon>
        <taxon>Actinomycetes</taxon>
        <taxon>Micrococcales</taxon>
        <taxon>Microbacteriaceae</taxon>
        <taxon>Microbacterium</taxon>
    </lineage>
</organism>
<protein>
    <recommendedName>
        <fullName evidence="3">histidine kinase</fullName>
        <ecNumber evidence="3">2.7.13.3</ecNumber>
    </recommendedName>
</protein>
<feature type="transmembrane region" description="Helical" evidence="9">
    <location>
        <begin position="139"/>
        <end position="161"/>
    </location>
</feature>
<dbReference type="InterPro" id="IPR036097">
    <property type="entry name" value="HisK_dim/P_sf"/>
</dbReference>
<dbReference type="InterPro" id="IPR050736">
    <property type="entry name" value="Sensor_HK_Regulatory"/>
</dbReference>
<evidence type="ECO:0000256" key="3">
    <source>
        <dbReference type="ARBA" id="ARBA00012438"/>
    </source>
</evidence>
<dbReference type="PANTHER" id="PTHR43711:SF1">
    <property type="entry name" value="HISTIDINE KINASE 1"/>
    <property type="match status" value="1"/>
</dbReference>
<dbReference type="Gene3D" id="1.10.287.130">
    <property type="match status" value="1"/>
</dbReference>
<dbReference type="InterPro" id="IPR003661">
    <property type="entry name" value="HisK_dim/P_dom"/>
</dbReference>
<dbReference type="EMBL" id="QDFT01000064">
    <property type="protein sequence ID" value="PVE61975.1"/>
    <property type="molecule type" value="Genomic_DNA"/>
</dbReference>
<keyword evidence="6 11" id="KW-0418">Kinase</keyword>
<dbReference type="Pfam" id="PF00512">
    <property type="entry name" value="HisKA"/>
    <property type="match status" value="1"/>
</dbReference>
<dbReference type="Gene3D" id="3.30.565.10">
    <property type="entry name" value="Histidine kinase-like ATPase, C-terminal domain"/>
    <property type="match status" value="1"/>
</dbReference>
<comment type="catalytic activity">
    <reaction evidence="1">
        <text>ATP + protein L-histidine = ADP + protein N-phospho-L-histidine.</text>
        <dbReference type="EC" id="2.7.13.3"/>
    </reaction>
</comment>
<evidence type="ECO:0000313" key="12">
    <source>
        <dbReference type="Proteomes" id="UP000244649"/>
    </source>
</evidence>
<gene>
    <name evidence="11" type="ORF">DC432_15015</name>
</gene>
<feature type="domain" description="Histidine kinase" evidence="10">
    <location>
        <begin position="317"/>
        <end position="535"/>
    </location>
</feature>
<accession>A0A2T7VWZ0</accession>
<dbReference type="GO" id="GO:0000155">
    <property type="term" value="F:phosphorelay sensor kinase activity"/>
    <property type="evidence" value="ECO:0007669"/>
    <property type="project" value="InterPro"/>
</dbReference>
<evidence type="ECO:0000256" key="2">
    <source>
        <dbReference type="ARBA" id="ARBA00004236"/>
    </source>
</evidence>
<name>A0A2T7VWZ0_MICTE</name>
<dbReference type="SMART" id="SM00387">
    <property type="entry name" value="HATPase_c"/>
    <property type="match status" value="1"/>
</dbReference>
<dbReference type="InterPro" id="IPR004358">
    <property type="entry name" value="Sig_transdc_His_kin-like_C"/>
</dbReference>
<dbReference type="PROSITE" id="PS50109">
    <property type="entry name" value="HIS_KIN"/>
    <property type="match status" value="1"/>
</dbReference>
<dbReference type="SMART" id="SM00388">
    <property type="entry name" value="HisKA"/>
    <property type="match status" value="1"/>
</dbReference>
<dbReference type="CDD" id="cd00082">
    <property type="entry name" value="HisKA"/>
    <property type="match status" value="1"/>
</dbReference>
<dbReference type="AlphaFoldDB" id="A0A2T7VWZ0"/>
<feature type="transmembrane region" description="Helical" evidence="9">
    <location>
        <begin position="71"/>
        <end position="87"/>
    </location>
</feature>
<keyword evidence="9" id="KW-1133">Transmembrane helix</keyword>
<reference evidence="11 12" key="1">
    <citation type="submission" date="2018-04" db="EMBL/GenBank/DDBJ databases">
        <authorList>
            <person name="Go L.Y."/>
            <person name="Mitchell J.A."/>
        </authorList>
    </citation>
    <scope>NUCLEOTIDE SEQUENCE [LARGE SCALE GENOMIC DNA]</scope>
    <source>
        <strain evidence="11 12">TPD7010</strain>
    </source>
</reference>
<evidence type="ECO:0000256" key="9">
    <source>
        <dbReference type="SAM" id="Phobius"/>
    </source>
</evidence>
<dbReference type="PRINTS" id="PR00344">
    <property type="entry name" value="BCTRLSENSOR"/>
</dbReference>
<proteinExistence type="predicted"/>
<evidence type="ECO:0000256" key="8">
    <source>
        <dbReference type="SAM" id="Coils"/>
    </source>
</evidence>
<keyword evidence="5" id="KW-0808">Transferase</keyword>
<dbReference type="PANTHER" id="PTHR43711">
    <property type="entry name" value="TWO-COMPONENT HISTIDINE KINASE"/>
    <property type="match status" value="1"/>
</dbReference>
<dbReference type="FunFam" id="3.30.565.10:FF:000006">
    <property type="entry name" value="Sensor histidine kinase WalK"/>
    <property type="match status" value="1"/>
</dbReference>
<dbReference type="CDD" id="cd00075">
    <property type="entry name" value="HATPase"/>
    <property type="match status" value="1"/>
</dbReference>
<dbReference type="Gene3D" id="3.30.450.20">
    <property type="entry name" value="PAS domain"/>
    <property type="match status" value="1"/>
</dbReference>
<comment type="subcellular location">
    <subcellularLocation>
        <location evidence="2">Cell membrane</location>
    </subcellularLocation>
</comment>
<dbReference type="SUPFAM" id="SSF47384">
    <property type="entry name" value="Homodimeric domain of signal transducing histidine kinase"/>
    <property type="match status" value="1"/>
</dbReference>
<feature type="transmembrane region" description="Helical" evidence="9">
    <location>
        <begin position="45"/>
        <end position="65"/>
    </location>
</feature>
<dbReference type="Proteomes" id="UP000244649">
    <property type="component" value="Unassembled WGS sequence"/>
</dbReference>
<feature type="transmembrane region" description="Helical" evidence="9">
    <location>
        <begin position="99"/>
        <end position="127"/>
    </location>
</feature>
<keyword evidence="4" id="KW-0597">Phosphoprotein</keyword>
<keyword evidence="9" id="KW-0472">Membrane</keyword>
<keyword evidence="7" id="KW-0902">Two-component regulatory system</keyword>
<evidence type="ECO:0000256" key="5">
    <source>
        <dbReference type="ARBA" id="ARBA00022679"/>
    </source>
</evidence>
<dbReference type="InterPro" id="IPR036890">
    <property type="entry name" value="HATPase_C_sf"/>
</dbReference>
<feature type="transmembrane region" description="Helical" evidence="9">
    <location>
        <begin position="20"/>
        <end position="38"/>
    </location>
</feature>
<dbReference type="GO" id="GO:0005886">
    <property type="term" value="C:plasma membrane"/>
    <property type="evidence" value="ECO:0007669"/>
    <property type="project" value="UniProtKB-SubCell"/>
</dbReference>
<keyword evidence="9" id="KW-0812">Transmembrane</keyword>
<keyword evidence="8" id="KW-0175">Coiled coil</keyword>
<dbReference type="Pfam" id="PF02518">
    <property type="entry name" value="HATPase_c"/>
    <property type="match status" value="1"/>
</dbReference>
<sequence length="539" mass="57340">MAPPTPSERAGLRRNAVANQLLLAAATVLGVVVSILLAQIVDATLFLTGASTIFLGAVAAVLVPWDRLPRWTVGILPVLDVVAIAVMRESSPLAGLGVLWAFPAIWVGSVFGLWGVLVLTVVVASVMVHQAMAIDMQRFASSTFVLPFVVAALSTMAHFTARRTRAQRELLEKQSAELRRAVERARRQEDLVTEVLDAVDFGITRITPAGEFAVTNTAHAVLLDATDPFGAEMAVFAADGSTAIAPEASPLARARAGEVFEGELVWYGAPGEGRRALSITARRLPASDSGEAGGVVVSRDVTVEEQARRAREDLIASVSHELRTPLTSIIGYLELALDDDTIAEGTRDRLAVAERNASRLLELVADILAVSSTSREGIGVDLELRPADVSAIVRAAIESMAPRAADHGIRIETTGIDEVRALVDARRLRQVVDNLLSNAVKYIPRGGAVEVTVTTDVHSVLIAVADDGPGISPSEQARLFERFFRGDAVRKSSTHGSGLGLAISRDLVRAHGGEITVRTAPGEGATFTVRLPRESKEIP</sequence>
<feature type="coiled-coil region" evidence="8">
    <location>
        <begin position="161"/>
        <end position="191"/>
    </location>
</feature>
<evidence type="ECO:0000256" key="1">
    <source>
        <dbReference type="ARBA" id="ARBA00000085"/>
    </source>
</evidence>
<comment type="caution">
    <text evidence="11">The sequence shown here is derived from an EMBL/GenBank/DDBJ whole genome shotgun (WGS) entry which is preliminary data.</text>
</comment>
<dbReference type="InterPro" id="IPR005467">
    <property type="entry name" value="His_kinase_dom"/>
</dbReference>
<evidence type="ECO:0000256" key="7">
    <source>
        <dbReference type="ARBA" id="ARBA00023012"/>
    </source>
</evidence>
<dbReference type="EC" id="2.7.13.3" evidence="3"/>
<dbReference type="InterPro" id="IPR003594">
    <property type="entry name" value="HATPase_dom"/>
</dbReference>
<dbReference type="SUPFAM" id="SSF55874">
    <property type="entry name" value="ATPase domain of HSP90 chaperone/DNA topoisomerase II/histidine kinase"/>
    <property type="match status" value="1"/>
</dbReference>
<evidence type="ECO:0000259" key="10">
    <source>
        <dbReference type="PROSITE" id="PS50109"/>
    </source>
</evidence>
<evidence type="ECO:0000313" key="11">
    <source>
        <dbReference type="EMBL" id="PVE61975.1"/>
    </source>
</evidence>